<dbReference type="Pfam" id="PF14193">
    <property type="entry name" value="DUF4315"/>
    <property type="match status" value="1"/>
</dbReference>
<sequence>MRIDKLKAELSKAREKAAEWQARAKEIERQITELENTEILQMVRGVAASPEELRELLDRIRTTKELPQMDSAKKEDFERENENG</sequence>
<dbReference type="InterPro" id="IPR025464">
    <property type="entry name" value="DUF4315"/>
</dbReference>
<evidence type="ECO:0000313" key="3">
    <source>
        <dbReference type="EMBL" id="HJB90767.1"/>
    </source>
</evidence>
<evidence type="ECO:0000256" key="2">
    <source>
        <dbReference type="SAM" id="MobiDB-lite"/>
    </source>
</evidence>
<dbReference type="EMBL" id="DWXE01000016">
    <property type="protein sequence ID" value="HJB90767.1"/>
    <property type="molecule type" value="Genomic_DNA"/>
</dbReference>
<feature type="coiled-coil region" evidence="1">
    <location>
        <begin position="3"/>
        <end position="37"/>
    </location>
</feature>
<comment type="caution">
    <text evidence="3">The sequence shown here is derived from an EMBL/GenBank/DDBJ whole genome shotgun (WGS) entry which is preliminary data.</text>
</comment>
<organism evidence="3 4">
    <name type="scientific">Candidatus Eisenbergiella merdigallinarum</name>
    <dbReference type="NCBI Taxonomy" id="2838552"/>
    <lineage>
        <taxon>Bacteria</taxon>
        <taxon>Bacillati</taxon>
        <taxon>Bacillota</taxon>
        <taxon>Clostridia</taxon>
        <taxon>Lachnospirales</taxon>
        <taxon>Lachnospiraceae</taxon>
        <taxon>Eisenbergiella</taxon>
    </lineage>
</organism>
<dbReference type="Proteomes" id="UP000886883">
    <property type="component" value="Unassembled WGS sequence"/>
</dbReference>
<reference evidence="3" key="2">
    <citation type="submission" date="2021-04" db="EMBL/GenBank/DDBJ databases">
        <authorList>
            <person name="Gilroy R."/>
        </authorList>
    </citation>
    <scope>NUCLEOTIDE SEQUENCE</scope>
    <source>
        <strain evidence="3">USAMLcec3-2134</strain>
    </source>
</reference>
<feature type="region of interest" description="Disordered" evidence="2">
    <location>
        <begin position="64"/>
        <end position="84"/>
    </location>
</feature>
<evidence type="ECO:0000313" key="4">
    <source>
        <dbReference type="Proteomes" id="UP000886883"/>
    </source>
</evidence>
<reference evidence="3" key="1">
    <citation type="journal article" date="2021" name="PeerJ">
        <title>Extensive microbial diversity within the chicken gut microbiome revealed by metagenomics and culture.</title>
        <authorList>
            <person name="Gilroy R."/>
            <person name="Ravi A."/>
            <person name="Getino M."/>
            <person name="Pursley I."/>
            <person name="Horton D.L."/>
            <person name="Alikhan N.F."/>
            <person name="Baker D."/>
            <person name="Gharbi K."/>
            <person name="Hall N."/>
            <person name="Watson M."/>
            <person name="Adriaenssens E.M."/>
            <person name="Foster-Nyarko E."/>
            <person name="Jarju S."/>
            <person name="Secka A."/>
            <person name="Antonio M."/>
            <person name="Oren A."/>
            <person name="Chaudhuri R.R."/>
            <person name="La Ragione R."/>
            <person name="Hildebrand F."/>
            <person name="Pallen M.J."/>
        </authorList>
    </citation>
    <scope>NUCLEOTIDE SEQUENCE</scope>
    <source>
        <strain evidence="3">USAMLcec3-2134</strain>
    </source>
</reference>
<accession>A0A9D2MPZ0</accession>
<gene>
    <name evidence="3" type="ORF">H9763_04785</name>
</gene>
<feature type="compositionally biased region" description="Basic and acidic residues" evidence="2">
    <location>
        <begin position="71"/>
        <end position="84"/>
    </location>
</feature>
<keyword evidence="1" id="KW-0175">Coiled coil</keyword>
<name>A0A9D2MPZ0_9FIRM</name>
<proteinExistence type="predicted"/>
<dbReference type="AlphaFoldDB" id="A0A9D2MPZ0"/>
<evidence type="ECO:0000256" key="1">
    <source>
        <dbReference type="SAM" id="Coils"/>
    </source>
</evidence>
<protein>
    <submittedName>
        <fullName evidence="3">DUF4315 family protein</fullName>
    </submittedName>
</protein>